<sequence length="342" mass="40426">MFKYKKYRYNFVKIIITILLLPLIIFKSNKVFSNYKMFCYTYPRFGKYESKNGEYKNLETETNCLDYYYWDIKKMNIKQNSFSKQNLKEFSIDTSKGPISCLQAKNKNSKKWVIGLHGWTEDKYLALRLTSHFYDQGYNVLTFDSFAHGKTYGEYTDIGFSSVEIINSIINFLKAEDDISVIGLIGNSMGASTSILYSQIGKYKVDWVVADCGFSDIKTQYRYYVQNNFLKKSWLFNTFRFTSKFSKLTKTNQSKYNLLKKMRENKNIPIFFIHAKGDTFIPFEMSLTMFNKKIKFEKDVISQFWNPIGSEHVYVLSDYNDEYISKTLFFAKESEKNKNETK</sequence>
<dbReference type="EMBL" id="CP025057">
    <property type="protein sequence ID" value="AUB31184.1"/>
    <property type="molecule type" value="Genomic_DNA"/>
</dbReference>
<dbReference type="Gene3D" id="3.40.50.1820">
    <property type="entry name" value="alpha/beta hydrolase"/>
    <property type="match status" value="1"/>
</dbReference>
<dbReference type="SUPFAM" id="SSF53474">
    <property type="entry name" value="alpha/beta-Hydrolases"/>
    <property type="match status" value="1"/>
</dbReference>
<dbReference type="Pfam" id="PF00561">
    <property type="entry name" value="Abhydrolase_1"/>
    <property type="match status" value="1"/>
</dbReference>
<organism evidence="3 4">
    <name type="scientific">Spiroplasma floricola 23-6</name>
    <dbReference type="NCBI Taxonomy" id="1336749"/>
    <lineage>
        <taxon>Bacteria</taxon>
        <taxon>Bacillati</taxon>
        <taxon>Mycoplasmatota</taxon>
        <taxon>Mollicutes</taxon>
        <taxon>Entomoplasmatales</taxon>
        <taxon>Spiroplasmataceae</taxon>
        <taxon>Spiroplasma</taxon>
    </lineage>
</organism>
<feature type="transmembrane region" description="Helical" evidence="1">
    <location>
        <begin position="7"/>
        <end position="26"/>
    </location>
</feature>
<proteinExistence type="predicted"/>
<keyword evidence="4" id="KW-1185">Reference proteome</keyword>
<dbReference type="KEGG" id="sfz:SFLOR_v1c01230"/>
<evidence type="ECO:0000313" key="3">
    <source>
        <dbReference type="EMBL" id="AUB31184.1"/>
    </source>
</evidence>
<dbReference type="AlphaFoldDB" id="A0A2K8SCK2"/>
<dbReference type="RefSeq" id="WP_169919175.1">
    <property type="nucleotide sequence ID" value="NZ_CP025057.1"/>
</dbReference>
<accession>A0A2K8SCK2</accession>
<evidence type="ECO:0000259" key="2">
    <source>
        <dbReference type="Pfam" id="PF00561"/>
    </source>
</evidence>
<dbReference type="PANTHER" id="PTHR43358">
    <property type="entry name" value="ALPHA/BETA-HYDROLASE"/>
    <property type="match status" value="1"/>
</dbReference>
<keyword evidence="1" id="KW-0472">Membrane</keyword>
<reference evidence="3 4" key="1">
    <citation type="submission" date="2017-12" db="EMBL/GenBank/DDBJ databases">
        <title>Complete genome sequence of Spiroplasma floricola 23-6 (ATCC 29989).</title>
        <authorList>
            <person name="Tsai Y.-M."/>
            <person name="Wu P.-S."/>
            <person name="Lo W.-S."/>
            <person name="Kuo C.-H."/>
        </authorList>
    </citation>
    <scope>NUCLEOTIDE SEQUENCE [LARGE SCALE GENOMIC DNA]</scope>
    <source>
        <strain evidence="3 4">23-6</strain>
    </source>
</reference>
<dbReference type="PANTHER" id="PTHR43358:SF4">
    <property type="entry name" value="ALPHA_BETA HYDROLASE FOLD-1 DOMAIN-CONTAINING PROTEIN"/>
    <property type="match status" value="1"/>
</dbReference>
<keyword evidence="1" id="KW-1133">Transmembrane helix</keyword>
<dbReference type="InterPro" id="IPR052920">
    <property type="entry name" value="DNA-binding_regulatory"/>
</dbReference>
<evidence type="ECO:0000256" key="1">
    <source>
        <dbReference type="SAM" id="Phobius"/>
    </source>
</evidence>
<name>A0A2K8SCK2_9MOLU</name>
<protein>
    <recommendedName>
        <fullName evidence="2">AB hydrolase-1 domain-containing protein</fullName>
    </recommendedName>
</protein>
<feature type="domain" description="AB hydrolase-1" evidence="2">
    <location>
        <begin position="112"/>
        <end position="256"/>
    </location>
</feature>
<evidence type="ECO:0000313" key="4">
    <source>
        <dbReference type="Proteomes" id="UP000231823"/>
    </source>
</evidence>
<gene>
    <name evidence="3" type="ORF">SFLOR_v1c01230</name>
</gene>
<dbReference type="InterPro" id="IPR000073">
    <property type="entry name" value="AB_hydrolase_1"/>
</dbReference>
<dbReference type="Proteomes" id="UP000231823">
    <property type="component" value="Chromosome"/>
</dbReference>
<keyword evidence="1" id="KW-0812">Transmembrane</keyword>
<dbReference type="InterPro" id="IPR029058">
    <property type="entry name" value="AB_hydrolase_fold"/>
</dbReference>